<evidence type="ECO:0000256" key="3">
    <source>
        <dbReference type="ARBA" id="ARBA00023163"/>
    </source>
</evidence>
<dbReference type="InterPro" id="IPR050204">
    <property type="entry name" value="AraC_XylS_family_regulators"/>
</dbReference>
<dbReference type="PANTHER" id="PTHR46796:SF6">
    <property type="entry name" value="ARAC SUBFAMILY"/>
    <property type="match status" value="1"/>
</dbReference>
<dbReference type="InterPro" id="IPR035418">
    <property type="entry name" value="AraC-bd_2"/>
</dbReference>
<dbReference type="Gene3D" id="1.10.10.60">
    <property type="entry name" value="Homeodomain-like"/>
    <property type="match status" value="1"/>
</dbReference>
<dbReference type="Pfam" id="PF14525">
    <property type="entry name" value="AraC_binding_2"/>
    <property type="match status" value="1"/>
</dbReference>
<dbReference type="AlphaFoldDB" id="A0A212QPS6"/>
<evidence type="ECO:0000313" key="5">
    <source>
        <dbReference type="EMBL" id="SNB61369.1"/>
    </source>
</evidence>
<protein>
    <submittedName>
        <fullName evidence="5">Transcriptional regulator, AraC family</fullName>
    </submittedName>
</protein>
<dbReference type="EMBL" id="FYDG01000001">
    <property type="protein sequence ID" value="SNB61369.1"/>
    <property type="molecule type" value="Genomic_DNA"/>
</dbReference>
<reference evidence="6" key="1">
    <citation type="submission" date="2017-06" db="EMBL/GenBank/DDBJ databases">
        <authorList>
            <person name="Varghese N."/>
            <person name="Submissions S."/>
        </authorList>
    </citation>
    <scope>NUCLEOTIDE SEQUENCE [LARGE SCALE GENOMIC DNA]</scope>
    <source>
        <strain evidence="6">DSM 137</strain>
    </source>
</reference>
<keyword evidence="6" id="KW-1185">Reference proteome</keyword>
<name>A0A212QPS6_RHOAC</name>
<dbReference type="Pfam" id="PF12833">
    <property type="entry name" value="HTH_18"/>
    <property type="match status" value="1"/>
</dbReference>
<evidence type="ECO:0000256" key="1">
    <source>
        <dbReference type="ARBA" id="ARBA00023015"/>
    </source>
</evidence>
<dbReference type="GO" id="GO:0003700">
    <property type="term" value="F:DNA-binding transcription factor activity"/>
    <property type="evidence" value="ECO:0007669"/>
    <property type="project" value="InterPro"/>
</dbReference>
<keyword evidence="3" id="KW-0804">Transcription</keyword>
<dbReference type="PANTHER" id="PTHR46796">
    <property type="entry name" value="HTH-TYPE TRANSCRIPTIONAL ACTIVATOR RHAS-RELATED"/>
    <property type="match status" value="1"/>
</dbReference>
<keyword evidence="2" id="KW-0238">DNA-binding</keyword>
<dbReference type="Proteomes" id="UP000198418">
    <property type="component" value="Unassembled WGS sequence"/>
</dbReference>
<dbReference type="PROSITE" id="PS01124">
    <property type="entry name" value="HTH_ARAC_FAMILY_2"/>
    <property type="match status" value="1"/>
</dbReference>
<evidence type="ECO:0000313" key="6">
    <source>
        <dbReference type="Proteomes" id="UP000198418"/>
    </source>
</evidence>
<dbReference type="SUPFAM" id="SSF46689">
    <property type="entry name" value="Homeodomain-like"/>
    <property type="match status" value="1"/>
</dbReference>
<dbReference type="SMART" id="SM00342">
    <property type="entry name" value="HTH_ARAC"/>
    <property type="match status" value="1"/>
</dbReference>
<organism evidence="5 6">
    <name type="scientific">Rhodoblastus acidophilus</name>
    <name type="common">Rhodopseudomonas acidophila</name>
    <dbReference type="NCBI Taxonomy" id="1074"/>
    <lineage>
        <taxon>Bacteria</taxon>
        <taxon>Pseudomonadati</taxon>
        <taxon>Pseudomonadota</taxon>
        <taxon>Alphaproteobacteria</taxon>
        <taxon>Hyphomicrobiales</taxon>
        <taxon>Rhodoblastaceae</taxon>
        <taxon>Rhodoblastus</taxon>
    </lineage>
</organism>
<proteinExistence type="predicted"/>
<evidence type="ECO:0000259" key="4">
    <source>
        <dbReference type="PROSITE" id="PS01124"/>
    </source>
</evidence>
<dbReference type="RefSeq" id="WP_088519451.1">
    <property type="nucleotide sequence ID" value="NZ_FYDG01000001.1"/>
</dbReference>
<dbReference type="OrthoDB" id="7904253at2"/>
<sequence>MRDKAQVVPSFGIQGEAMGAEANIAAWREAVATLFEVDELAAGEPGRFHADLQSYVLGPLLFGRSRASGQRFRRTAETVARSGVDHIVVQLYVSGGYEGVAGGAPIRVGPGDICVLDLAQTLETRATAFENFNLVIPRPMIDRRLPQPDALHGLVLPAASALTQLLGRHFAALFDCAPRLTLDQCQAVADGAIALIVACLRGELERRDAVIGGADDLSLLRIRQHIEARLDAADLSAESVAGHFGLSRASLYRLFSPLGGVADYIRSRRLHRAFFDLAAATSRGPRVSEVARRWNLGSEANFSRAFKAAYGVSPRAARALLSERAPEDGAAASASPLTRWMREIAPRLGA</sequence>
<dbReference type="InterPro" id="IPR009057">
    <property type="entry name" value="Homeodomain-like_sf"/>
</dbReference>
<dbReference type="GO" id="GO:0043565">
    <property type="term" value="F:sequence-specific DNA binding"/>
    <property type="evidence" value="ECO:0007669"/>
    <property type="project" value="InterPro"/>
</dbReference>
<evidence type="ECO:0000256" key="2">
    <source>
        <dbReference type="ARBA" id="ARBA00023125"/>
    </source>
</evidence>
<keyword evidence="1" id="KW-0805">Transcription regulation</keyword>
<feature type="domain" description="HTH araC/xylS-type" evidence="4">
    <location>
        <begin position="220"/>
        <end position="320"/>
    </location>
</feature>
<accession>A0A212QPS6</accession>
<dbReference type="InterPro" id="IPR018060">
    <property type="entry name" value="HTH_AraC"/>
</dbReference>
<gene>
    <name evidence="5" type="ORF">SAMN06265338_1011062</name>
</gene>